<dbReference type="SUPFAM" id="SSF51126">
    <property type="entry name" value="Pectin lyase-like"/>
    <property type="match status" value="2"/>
</dbReference>
<evidence type="ECO:0000259" key="1">
    <source>
        <dbReference type="Pfam" id="PF12708"/>
    </source>
</evidence>
<dbReference type="CDD" id="cd23668">
    <property type="entry name" value="GH55_beta13glucanase-like"/>
    <property type="match status" value="1"/>
</dbReference>
<dbReference type="InterPro" id="IPR039279">
    <property type="entry name" value="QRT3-like"/>
</dbReference>
<gene>
    <name evidence="2" type="ORF">PoMZ_08756</name>
</gene>
<dbReference type="InterPro" id="IPR017946">
    <property type="entry name" value="PLC-like_Pdiesterase_TIM-brl"/>
</dbReference>
<dbReference type="InterPro" id="IPR024535">
    <property type="entry name" value="RHGA/B-epi-like_pectate_lyase"/>
</dbReference>
<dbReference type="Pfam" id="PF12708">
    <property type="entry name" value="Pect-lyase_RHGA_epim"/>
    <property type="match status" value="1"/>
</dbReference>
<dbReference type="InterPro" id="IPR011050">
    <property type="entry name" value="Pectin_lyase_fold/virulence"/>
</dbReference>
<dbReference type="GO" id="GO:0004650">
    <property type="term" value="F:polygalacturonase activity"/>
    <property type="evidence" value="ECO:0007669"/>
    <property type="project" value="InterPro"/>
</dbReference>
<evidence type="ECO:0000313" key="3">
    <source>
        <dbReference type="Proteomes" id="UP000294847"/>
    </source>
</evidence>
<dbReference type="EMBL" id="CP034207">
    <property type="protein sequence ID" value="QBZ61798.1"/>
    <property type="molecule type" value="Genomic_DNA"/>
</dbReference>
<dbReference type="CDD" id="cd08621">
    <property type="entry name" value="PI-PLCXDc_like_2"/>
    <property type="match status" value="1"/>
</dbReference>
<dbReference type="Gene3D" id="3.20.20.190">
    <property type="entry name" value="Phosphatidylinositol (PI) phosphodiesterase"/>
    <property type="match status" value="1"/>
</dbReference>
<dbReference type="PANTHER" id="PTHR33928">
    <property type="entry name" value="POLYGALACTURONASE QRT3"/>
    <property type="match status" value="1"/>
</dbReference>
<dbReference type="GO" id="GO:0008081">
    <property type="term" value="F:phosphoric diester hydrolase activity"/>
    <property type="evidence" value="ECO:0007669"/>
    <property type="project" value="InterPro"/>
</dbReference>
<feature type="domain" description="Rhamnogalacturonase A/B/Epimerase-like pectate lyase" evidence="1">
    <location>
        <begin position="184"/>
        <end position="430"/>
    </location>
</feature>
<protein>
    <recommendedName>
        <fullName evidence="1">Rhamnogalacturonase A/B/Epimerase-like pectate lyase domain-containing protein</fullName>
    </recommendedName>
</protein>
<name>A0A4V1C714_PYROR</name>
<proteinExistence type="predicted"/>
<dbReference type="SUPFAM" id="SSF51695">
    <property type="entry name" value="PLC-like phosphodiesterases"/>
    <property type="match status" value="1"/>
</dbReference>
<organism evidence="2 3">
    <name type="scientific">Pyricularia oryzae</name>
    <name type="common">Rice blast fungus</name>
    <name type="synonym">Magnaporthe oryzae</name>
    <dbReference type="NCBI Taxonomy" id="318829"/>
    <lineage>
        <taxon>Eukaryota</taxon>
        <taxon>Fungi</taxon>
        <taxon>Dikarya</taxon>
        <taxon>Ascomycota</taxon>
        <taxon>Pezizomycotina</taxon>
        <taxon>Sordariomycetes</taxon>
        <taxon>Sordariomycetidae</taxon>
        <taxon>Magnaporthales</taxon>
        <taxon>Pyriculariaceae</taxon>
        <taxon>Pyricularia</taxon>
    </lineage>
</organism>
<dbReference type="GO" id="GO:0006629">
    <property type="term" value="P:lipid metabolic process"/>
    <property type="evidence" value="ECO:0007669"/>
    <property type="project" value="InterPro"/>
</dbReference>
<dbReference type="Proteomes" id="UP000294847">
    <property type="component" value="Chromosome 4"/>
</dbReference>
<dbReference type="PANTHER" id="PTHR33928:SF2">
    <property type="entry name" value="PECTATE LYASE SUPERFAMILY PROTEIN DOMAIN-CONTAINING PROTEIN-RELATED"/>
    <property type="match status" value="1"/>
</dbReference>
<evidence type="ECO:0000313" key="2">
    <source>
        <dbReference type="EMBL" id="QBZ61798.1"/>
    </source>
</evidence>
<dbReference type="InterPro" id="IPR012334">
    <property type="entry name" value="Pectin_lyas_fold"/>
</dbReference>
<sequence length="1431" mass="155614">MAYGTLMFWALCLVPHHAFAVNNIDSEQYAVGSEAWKRAGNHLNEHIPDLALHKRQMRTADAIPLRVRSATQSDIHGARDIVQAAMAEAGVRNQKRMLNPARNTYYADQIFDSTLQKRDYMVPQLPKVSDEAAAAAALLAEVDSLQSRRSLAKRDGNDKSKFWMENIARKGSMPWGDDPDYQVFRNVKDFGAKGDGIHDDTFAIRRAILAASGKKPEVNARCTGDCAGSTTQNAIVYFPSGTYLVSGTIPALPATQLIGDATNPPTLKAAPSFLGLGVISTKEFRDDTNVTKIKDKRDDSNEVSTAAGDSFYRQIRNLIVDITSAPQDGYISGIHYHTSQAASLSFVEVRATSIKSNPNTTQIGIFSENGSGGQVSDLTVVGGKVGFYGGNSQFTAQRIKFRECGTAVRLLWDWSWVWKSVEVANCNTGFQLHGGDTLNSESEPGGYLGSIHVMDSTFDNVGTAVRNAPASHEPGEETTSITLDNVAFTGRVEHRVWDGEKEYVQGTPSKLDTWTLGALYLDPSKRDLSLGFEHETRREDGLTGNKTNPSLPKKAYFERSKPQYTDVPAQNWVHTKDSCKGDGKADDTACLQKVLDKKGYIFVDAGVYLLSDTVTVHPGTFIVGEAWSQLVAQGNKFSDAGQPRPMIRVGSKGDKGSVEMQDLLFTTKGATSGAILVEWNIKAEGEGKAGMWDCHARVGGARGTELTPKECPASPSGGSRRECHAAALLMHITPGASSYLENVWLWAADHMVDGALPGRAERTSVYAARGMLIESSDPTWLYGTSAEHAAMYQYNFYQSKRVFAAMIRTEAPFFQDERPMLVQRGISSLFSGDPICTAADLCGKALGAIVKGTKDVTIAGADLFSGYNKDNKNCASNNSCQNTAIAADDNQNLQLGNVVSVGANNTIVSDKKAIPAKDNVATTANPKWSQINSVAAVQSARDAGSCRNIDAWPAKPGDGKYFDPIKSKLPMPYPKMFINMVNGSPLRFNNIQKNSYQIKPFDFADVDPGFSPQVSLEYGPGTFTDCNGEAGYQLNGTGSKFQIRATTNDKDKDNKMRAQYKFDFPVSGVQQGAVYEMSSRGNDRAVNFVLTGSDKVGYWSSLNPPVAWMTQLLPVIGGRKLRHISMLGSHNAGISVRTGGTIGPSDASICQGVDVLGQLQAGARWFDVRPVIGNGGQLLTGHYSGQKAPVFGISGQAIDDIVGNVNAFTRDNAELVVLSLTHAMQTDEKYRDLDDGEWDRVFDAMEKLDNRCGGLKGQIPDMKLGDLIGKGRACVIVLADGGKVRPDKGIYRPGDSFDFIERWSNVDKAADMAADQESWVRANRNLVADDKARKDKFAISQWILTVKSVSVLTSSIEDYALNRAYDPVFWRGYSSWSPWSYPSVVLMDFVGIINRGDKKLTDMSGEVRALIMAVNLGLASRNCWVGGGGLE</sequence>
<reference evidence="2 3" key="1">
    <citation type="journal article" date="2019" name="Mol. Biol. Evol.">
        <title>Blast fungal genomes show frequent chromosomal changes, gene gains and losses, and effector gene turnover.</title>
        <authorList>
            <person name="Gomez Luciano L.B."/>
            <person name="Jason Tsai I."/>
            <person name="Chuma I."/>
            <person name="Tosa Y."/>
            <person name="Chen Y.H."/>
            <person name="Li J.Y."/>
            <person name="Li M.Y."/>
            <person name="Jade Lu M.Y."/>
            <person name="Nakayashiki H."/>
            <person name="Li W.H."/>
        </authorList>
    </citation>
    <scope>NUCLEOTIDE SEQUENCE [LARGE SCALE GENOMIC DNA]</scope>
    <source>
        <strain evidence="2">MZ5-1-6</strain>
    </source>
</reference>
<accession>A0A4V1C714</accession>
<dbReference type="Gene3D" id="2.160.20.10">
    <property type="entry name" value="Single-stranded right-handed beta-helix, Pectin lyase-like"/>
    <property type="match status" value="2"/>
</dbReference>